<accession>A0AAW9SJ64</accession>
<name>A0AAW9SJ64_9BACT</name>
<dbReference type="RefSeq" id="WP_346823513.1">
    <property type="nucleotide sequence ID" value="NZ_JBDKWZ010000016.1"/>
</dbReference>
<evidence type="ECO:0000313" key="1">
    <source>
        <dbReference type="EMBL" id="MEN7550731.1"/>
    </source>
</evidence>
<sequence length="233" mass="28292">MKNSIENKYLIRARKARVLHKQIERLSIAQQKLGYVRLEKPVRHGWFKHLVLRQDIANREDAAVFQEIVKIAAKWIWGRDKPHVNKEWERAAENNKLFQFPGFKFIEKDRYKLLSGKAKKYFKEYELYWSPWLGSVKAYYCLVPSYYFVPGYTKAYLTHRKVIDGELERRIAELEVQLNQRELYPYSLYAGGYPGKWARVNYHRKQRRRIKMALVHFEEETLERKMRKHLPLW</sequence>
<reference evidence="1 2" key="1">
    <citation type="submission" date="2024-04" db="EMBL/GenBank/DDBJ databases">
        <title>Novel genus in family Flammeovirgaceae.</title>
        <authorList>
            <person name="Nguyen T.H."/>
            <person name="Vuong T.Q."/>
            <person name="Le H."/>
            <person name="Kim S.-G."/>
        </authorList>
    </citation>
    <scope>NUCLEOTIDE SEQUENCE [LARGE SCALE GENOMIC DNA]</scope>
    <source>
        <strain evidence="1 2">JCM 23209</strain>
    </source>
</reference>
<organism evidence="1 2">
    <name type="scientific">Rapidithrix thailandica</name>
    <dbReference type="NCBI Taxonomy" id="413964"/>
    <lineage>
        <taxon>Bacteria</taxon>
        <taxon>Pseudomonadati</taxon>
        <taxon>Bacteroidota</taxon>
        <taxon>Cytophagia</taxon>
        <taxon>Cytophagales</taxon>
        <taxon>Flammeovirgaceae</taxon>
        <taxon>Rapidithrix</taxon>
    </lineage>
</organism>
<comment type="caution">
    <text evidence="1">The sequence shown here is derived from an EMBL/GenBank/DDBJ whole genome shotgun (WGS) entry which is preliminary data.</text>
</comment>
<evidence type="ECO:0000313" key="2">
    <source>
        <dbReference type="Proteomes" id="UP001403385"/>
    </source>
</evidence>
<keyword evidence="2" id="KW-1185">Reference proteome</keyword>
<dbReference type="AlphaFoldDB" id="A0AAW9SJ64"/>
<gene>
    <name evidence="1" type="ORF">AAG747_22615</name>
</gene>
<protein>
    <submittedName>
        <fullName evidence="1">Uncharacterized protein</fullName>
    </submittedName>
</protein>
<dbReference type="EMBL" id="JBDKWZ010000016">
    <property type="protein sequence ID" value="MEN7550731.1"/>
    <property type="molecule type" value="Genomic_DNA"/>
</dbReference>
<dbReference type="Proteomes" id="UP001403385">
    <property type="component" value="Unassembled WGS sequence"/>
</dbReference>
<proteinExistence type="predicted"/>